<dbReference type="AlphaFoldDB" id="A0A090YR62"/>
<dbReference type="PANTHER" id="PTHR34390:SF1">
    <property type="entry name" value="SUCCINATE TRANSPORTER SUBUNIT YJJB-RELATED"/>
    <property type="match status" value="1"/>
</dbReference>
<keyword evidence="6 8" id="KW-0472">Membrane</keyword>
<dbReference type="InterPro" id="IPR024528">
    <property type="entry name" value="ThrE_2"/>
</dbReference>
<evidence type="ECO:0000313" key="11">
    <source>
        <dbReference type="Proteomes" id="UP000029278"/>
    </source>
</evidence>
<keyword evidence="3" id="KW-0997">Cell inner membrane</keyword>
<dbReference type="GO" id="GO:0005886">
    <property type="term" value="C:plasma membrane"/>
    <property type="evidence" value="ECO:0007669"/>
    <property type="project" value="UniProtKB-SubCell"/>
</dbReference>
<dbReference type="PANTHER" id="PTHR34390">
    <property type="entry name" value="UPF0442 PROTEIN YJJB-RELATED"/>
    <property type="match status" value="1"/>
</dbReference>
<keyword evidence="11" id="KW-1185">Reference proteome</keyword>
<comment type="caution">
    <text evidence="10">The sequence shown here is derived from an EMBL/GenBank/DDBJ whole genome shotgun (WGS) entry which is preliminary data.</text>
</comment>
<evidence type="ECO:0000256" key="5">
    <source>
        <dbReference type="ARBA" id="ARBA00022989"/>
    </source>
</evidence>
<reference evidence="10 11" key="1">
    <citation type="submission" date="2014-04" db="EMBL/GenBank/DDBJ databases">
        <authorList>
            <person name="Bishop-Lilly K.A."/>
            <person name="Broomall S.M."/>
            <person name="Chain P.S."/>
            <person name="Chertkov O."/>
            <person name="Coyne S.R."/>
            <person name="Daligault H.E."/>
            <person name="Davenport K.W."/>
            <person name="Erkkila T."/>
            <person name="Frey K.G."/>
            <person name="Gibbons H.S."/>
            <person name="Gu W."/>
            <person name="Jaissle J."/>
            <person name="Johnson S.L."/>
            <person name="Koroleva G.I."/>
            <person name="Ladner J.T."/>
            <person name="Lo C.-C."/>
            <person name="Minogue T.D."/>
            <person name="Munk C."/>
            <person name="Palacios G.F."/>
            <person name="Redden C.L."/>
            <person name="Rosenzweig C.N."/>
            <person name="Scholz M.B."/>
            <person name="Teshima H."/>
            <person name="Xu Y."/>
        </authorList>
    </citation>
    <scope>NUCLEOTIDE SEQUENCE [LARGE SCALE GENOMIC DNA]</scope>
    <source>
        <strain evidence="10 11">8244</strain>
    </source>
</reference>
<dbReference type="EMBL" id="JMQA01000039">
    <property type="protein sequence ID" value="KFN00925.1"/>
    <property type="molecule type" value="Genomic_DNA"/>
</dbReference>
<dbReference type="InterPro" id="IPR050539">
    <property type="entry name" value="ThrE_Dicarb/AminoAcid_Exp"/>
</dbReference>
<feature type="domain" description="Threonine/Serine exporter ThrE" evidence="9">
    <location>
        <begin position="4"/>
        <end position="130"/>
    </location>
</feature>
<keyword evidence="4 8" id="KW-0812">Transmembrane</keyword>
<evidence type="ECO:0000313" key="10">
    <source>
        <dbReference type="EMBL" id="KFN00925.1"/>
    </source>
</evidence>
<dbReference type="HOGENOM" id="CLU_117642_3_0_9"/>
<keyword evidence="5 8" id="KW-1133">Transmembrane helix</keyword>
<feature type="transmembrane region" description="Helical" evidence="8">
    <location>
        <begin position="49"/>
        <end position="68"/>
    </location>
</feature>
<dbReference type="OrthoDB" id="9810047at2"/>
<evidence type="ECO:0000256" key="4">
    <source>
        <dbReference type="ARBA" id="ARBA00022692"/>
    </source>
</evidence>
<sequence>MIVQLLTSFIASAAFGILFNAPGRTLLQCGFSGMIGWIAYVLLEQRADAVFSTVAATFIVGVISLLFARYYKKPVIIFSVAGIIPLVPGGLAYDAMRKFVENEYNLAVQLAAQAFLISGSIAIGLVLSEVLGQLLIRYPRRLNGK</sequence>
<comment type="similarity">
    <text evidence="7">Belongs to the ThrE exporter (TC 2.A.79) family.</text>
</comment>
<comment type="subcellular location">
    <subcellularLocation>
        <location evidence="1">Cell membrane</location>
        <topology evidence="1">Multi-pass membrane protein</topology>
    </subcellularLocation>
</comment>
<proteinExistence type="inferred from homology"/>
<feature type="transmembrane region" description="Helical" evidence="8">
    <location>
        <begin position="113"/>
        <end position="136"/>
    </location>
</feature>
<dbReference type="Pfam" id="PF12821">
    <property type="entry name" value="ThrE_2"/>
    <property type="match status" value="1"/>
</dbReference>
<evidence type="ECO:0000256" key="2">
    <source>
        <dbReference type="ARBA" id="ARBA00022475"/>
    </source>
</evidence>
<dbReference type="GO" id="GO:0015744">
    <property type="term" value="P:succinate transport"/>
    <property type="evidence" value="ECO:0007669"/>
    <property type="project" value="TreeGrafter"/>
</dbReference>
<keyword evidence="2" id="KW-1003">Cell membrane</keyword>
<evidence type="ECO:0000256" key="6">
    <source>
        <dbReference type="ARBA" id="ARBA00023136"/>
    </source>
</evidence>
<feature type="transmembrane region" description="Helical" evidence="8">
    <location>
        <begin position="75"/>
        <end position="93"/>
    </location>
</feature>
<name>A0A090YR62_PAEMA</name>
<accession>A0A090YR62</accession>
<evidence type="ECO:0000256" key="8">
    <source>
        <dbReference type="SAM" id="Phobius"/>
    </source>
</evidence>
<dbReference type="PATRIC" id="fig|44252.3.peg.4792"/>
<organism evidence="10 11">
    <name type="scientific">Paenibacillus macerans</name>
    <name type="common">Bacillus macerans</name>
    <dbReference type="NCBI Taxonomy" id="44252"/>
    <lineage>
        <taxon>Bacteria</taxon>
        <taxon>Bacillati</taxon>
        <taxon>Bacillota</taxon>
        <taxon>Bacilli</taxon>
        <taxon>Bacillales</taxon>
        <taxon>Paenibacillaceae</taxon>
        <taxon>Paenibacillus</taxon>
    </lineage>
</organism>
<evidence type="ECO:0000259" key="9">
    <source>
        <dbReference type="Pfam" id="PF12821"/>
    </source>
</evidence>
<gene>
    <name evidence="10" type="ORF">DJ90_4536</name>
</gene>
<protein>
    <recommendedName>
        <fullName evidence="9">Threonine/Serine exporter ThrE domain-containing protein</fullName>
    </recommendedName>
</protein>
<evidence type="ECO:0000256" key="3">
    <source>
        <dbReference type="ARBA" id="ARBA00022519"/>
    </source>
</evidence>
<evidence type="ECO:0000256" key="7">
    <source>
        <dbReference type="ARBA" id="ARBA00034125"/>
    </source>
</evidence>
<dbReference type="Proteomes" id="UP000029278">
    <property type="component" value="Unassembled WGS sequence"/>
</dbReference>
<evidence type="ECO:0000256" key="1">
    <source>
        <dbReference type="ARBA" id="ARBA00004651"/>
    </source>
</evidence>